<feature type="domain" description="RRP4 S1" evidence="9">
    <location>
        <begin position="78"/>
        <end position="149"/>
    </location>
</feature>
<dbReference type="SUPFAM" id="SSF54791">
    <property type="entry name" value="Eukaryotic type KH-domain (KH-domain type I)"/>
    <property type="match status" value="1"/>
</dbReference>
<dbReference type="Pfam" id="PF14382">
    <property type="entry name" value="ECR1_N"/>
    <property type="match status" value="1"/>
</dbReference>
<feature type="domain" description="Exosome complex component N-terminal" evidence="7">
    <location>
        <begin position="29"/>
        <end position="66"/>
    </location>
</feature>
<evidence type="ECO:0000313" key="10">
    <source>
        <dbReference type="Proteomes" id="UP000095287"/>
    </source>
</evidence>
<dbReference type="Gene3D" id="2.40.50.140">
    <property type="entry name" value="Nucleic acid-binding proteins"/>
    <property type="match status" value="1"/>
</dbReference>
<keyword evidence="10" id="KW-1185">Reference proteome</keyword>
<dbReference type="SUPFAM" id="SSF50249">
    <property type="entry name" value="Nucleic acid-binding proteins"/>
    <property type="match status" value="1"/>
</dbReference>
<evidence type="ECO:0000256" key="2">
    <source>
        <dbReference type="ARBA" id="ARBA00009155"/>
    </source>
</evidence>
<feature type="domain" description="K Homology" evidence="8">
    <location>
        <begin position="172"/>
        <end position="209"/>
    </location>
</feature>
<comment type="subcellular location">
    <subcellularLocation>
        <location evidence="1">Nucleus</location>
    </subcellularLocation>
</comment>
<dbReference type="GO" id="GO:0071038">
    <property type="term" value="P:TRAMP-dependent tRNA surveillance pathway"/>
    <property type="evidence" value="ECO:0007669"/>
    <property type="project" value="TreeGrafter"/>
</dbReference>
<dbReference type="WBParaSite" id="L893_g18032.t1">
    <property type="protein sequence ID" value="L893_g18032.t1"/>
    <property type="gene ID" value="L893_g18032"/>
</dbReference>
<comment type="similarity">
    <text evidence="2">Belongs to the RRP4 family.</text>
</comment>
<dbReference type="InterPro" id="IPR004088">
    <property type="entry name" value="KH_dom_type_1"/>
</dbReference>
<dbReference type="InterPro" id="IPR025721">
    <property type="entry name" value="Exosome_cplx_N_dom"/>
</dbReference>
<dbReference type="PANTHER" id="PTHR21321">
    <property type="entry name" value="PNAS-3 RELATED"/>
    <property type="match status" value="1"/>
</dbReference>
<dbReference type="SUPFAM" id="SSF110324">
    <property type="entry name" value="Ribosomal L27 protein-like"/>
    <property type="match status" value="1"/>
</dbReference>
<evidence type="ECO:0000259" key="9">
    <source>
        <dbReference type="Pfam" id="PF21266"/>
    </source>
</evidence>
<dbReference type="CDD" id="cd22525">
    <property type="entry name" value="KH-I_Rrp4_eukar"/>
    <property type="match status" value="1"/>
</dbReference>
<dbReference type="GO" id="GO:0071034">
    <property type="term" value="P:CUT catabolic process"/>
    <property type="evidence" value="ECO:0007669"/>
    <property type="project" value="TreeGrafter"/>
</dbReference>
<dbReference type="GO" id="GO:0000176">
    <property type="term" value="C:nuclear exosome (RNase complex)"/>
    <property type="evidence" value="ECO:0007669"/>
    <property type="project" value="TreeGrafter"/>
</dbReference>
<dbReference type="GO" id="GO:0071035">
    <property type="term" value="P:nuclear polyadenylation-dependent rRNA catabolic process"/>
    <property type="evidence" value="ECO:0007669"/>
    <property type="project" value="TreeGrafter"/>
</dbReference>
<dbReference type="InterPro" id="IPR036612">
    <property type="entry name" value="KH_dom_type_1_sf"/>
</dbReference>
<dbReference type="PANTHER" id="PTHR21321:SF4">
    <property type="entry name" value="EXOSOME COMPLEX COMPONENT RRP4"/>
    <property type="match status" value="1"/>
</dbReference>
<dbReference type="Pfam" id="PF15985">
    <property type="entry name" value="KH_6"/>
    <property type="match status" value="1"/>
</dbReference>
<dbReference type="InterPro" id="IPR026699">
    <property type="entry name" value="Exosome_RNA_bind1/RRP40/RRP4"/>
</dbReference>
<accession>A0A1I7YN80</accession>
<dbReference type="InterPro" id="IPR048565">
    <property type="entry name" value="S1_RRP4"/>
</dbReference>
<dbReference type="InterPro" id="IPR012340">
    <property type="entry name" value="NA-bd_OB-fold"/>
</dbReference>
<dbReference type="GO" id="GO:0000177">
    <property type="term" value="C:cytoplasmic exosome (RNase complex)"/>
    <property type="evidence" value="ECO:0007669"/>
    <property type="project" value="TreeGrafter"/>
</dbReference>
<dbReference type="CDD" id="cd05789">
    <property type="entry name" value="S1_Rrp4"/>
    <property type="match status" value="1"/>
</dbReference>
<evidence type="ECO:0000256" key="5">
    <source>
        <dbReference type="ARBA" id="ARBA00022884"/>
    </source>
</evidence>
<proteinExistence type="inferred from homology"/>
<dbReference type="GO" id="GO:0034475">
    <property type="term" value="P:U4 snRNA 3'-end processing"/>
    <property type="evidence" value="ECO:0007669"/>
    <property type="project" value="TreeGrafter"/>
</dbReference>
<dbReference type="FunFam" id="2.40.50.140:FF:000038">
    <property type="entry name" value="Exosome complex component RRP4"/>
    <property type="match status" value="1"/>
</dbReference>
<evidence type="ECO:0000256" key="3">
    <source>
        <dbReference type="ARBA" id="ARBA00022552"/>
    </source>
</evidence>
<evidence type="ECO:0000256" key="1">
    <source>
        <dbReference type="ARBA" id="ARBA00004123"/>
    </source>
</evidence>
<reference evidence="11" key="1">
    <citation type="submission" date="2016-11" db="UniProtKB">
        <authorList>
            <consortium name="WormBaseParasite"/>
        </authorList>
    </citation>
    <scope>IDENTIFICATION</scope>
</reference>
<sequence>MINIGPCVPRNFSQQNHNVEEEIDGGYRLVVPGVPICEGQGFLRGHGTFLDNETVKAAVAGTVHQVSKLVSVKPVKSRYVGEVGDVVIGRITSVQQRRWKVDTNSRLDSALLLSSINLRGGELRRKSAEDEMAMREYLKEGDLISAEVQTTFHDGSLSLHTRNLRYGKLPQGVLVQAPAYLVKRRKQHFHTLPCGVSVIIGCNGNIFVSQLPSEAHGNSGGYVQNLEEVIPSNHRLDIVKVANCIKVLAQNAVPLFETSIIKAYEASTDYEPKELLRPDIANEIVRDVLIALQTEEY</sequence>
<dbReference type="GO" id="GO:0003723">
    <property type="term" value="F:RNA binding"/>
    <property type="evidence" value="ECO:0007669"/>
    <property type="project" value="UniProtKB-KW"/>
</dbReference>
<dbReference type="Proteomes" id="UP000095287">
    <property type="component" value="Unplaced"/>
</dbReference>
<keyword evidence="4" id="KW-0271">Exosome</keyword>
<dbReference type="GO" id="GO:0071051">
    <property type="term" value="P:poly(A)-dependent snoRNA 3'-end processing"/>
    <property type="evidence" value="ECO:0007669"/>
    <property type="project" value="TreeGrafter"/>
</dbReference>
<keyword evidence="6" id="KW-0539">Nucleus</keyword>
<dbReference type="Gene3D" id="2.40.50.100">
    <property type="match status" value="1"/>
</dbReference>
<evidence type="ECO:0000259" key="7">
    <source>
        <dbReference type="Pfam" id="PF14382"/>
    </source>
</evidence>
<dbReference type="AlphaFoldDB" id="A0A1I7YN80"/>
<name>A0A1I7YN80_9BILA</name>
<evidence type="ECO:0000313" key="11">
    <source>
        <dbReference type="WBParaSite" id="L893_g18032.t1"/>
    </source>
</evidence>
<evidence type="ECO:0000259" key="8">
    <source>
        <dbReference type="Pfam" id="PF15985"/>
    </source>
</evidence>
<dbReference type="GO" id="GO:0000467">
    <property type="term" value="P:exonucleolytic trimming to generate mature 3'-end of 5.8S rRNA from tricistronic rRNA transcript (SSU-rRNA, 5.8S rRNA, LSU-rRNA)"/>
    <property type="evidence" value="ECO:0007669"/>
    <property type="project" value="TreeGrafter"/>
</dbReference>
<keyword evidence="3" id="KW-0698">rRNA processing</keyword>
<dbReference type="Pfam" id="PF21266">
    <property type="entry name" value="S1_RRP4"/>
    <property type="match status" value="1"/>
</dbReference>
<evidence type="ECO:0000256" key="4">
    <source>
        <dbReference type="ARBA" id="ARBA00022835"/>
    </source>
</evidence>
<keyword evidence="5" id="KW-0694">RNA-binding</keyword>
<protein>
    <submittedName>
        <fullName evidence="11">Ribosomal RNA-processing protein 4</fullName>
    </submittedName>
</protein>
<organism evidence="10 11">
    <name type="scientific">Steinernema glaseri</name>
    <dbReference type="NCBI Taxonomy" id="37863"/>
    <lineage>
        <taxon>Eukaryota</taxon>
        <taxon>Metazoa</taxon>
        <taxon>Ecdysozoa</taxon>
        <taxon>Nematoda</taxon>
        <taxon>Chromadorea</taxon>
        <taxon>Rhabditida</taxon>
        <taxon>Tylenchina</taxon>
        <taxon>Panagrolaimomorpha</taxon>
        <taxon>Strongyloidoidea</taxon>
        <taxon>Steinernematidae</taxon>
        <taxon>Steinernema</taxon>
    </lineage>
</organism>
<evidence type="ECO:0000256" key="6">
    <source>
        <dbReference type="ARBA" id="ARBA00023242"/>
    </source>
</evidence>